<keyword evidence="5" id="KW-1185">Reference proteome</keyword>
<protein>
    <recommendedName>
        <fullName evidence="6">C4-type zinc ribbon domain-containing protein</fullName>
    </recommendedName>
</protein>
<dbReference type="RefSeq" id="WP_188522761.1">
    <property type="nucleotide sequence ID" value="NZ_BMDG01000003.1"/>
</dbReference>
<organism evidence="4 5">
    <name type="scientific">Isoptericola cucumis</name>
    <dbReference type="NCBI Taxonomy" id="1776856"/>
    <lineage>
        <taxon>Bacteria</taxon>
        <taxon>Bacillati</taxon>
        <taxon>Actinomycetota</taxon>
        <taxon>Actinomycetes</taxon>
        <taxon>Micrococcales</taxon>
        <taxon>Promicromonosporaceae</taxon>
        <taxon>Isoptericola</taxon>
    </lineage>
</organism>
<evidence type="ECO:0000259" key="2">
    <source>
        <dbReference type="Pfam" id="PF02591"/>
    </source>
</evidence>
<evidence type="ECO:0000256" key="1">
    <source>
        <dbReference type="SAM" id="Coils"/>
    </source>
</evidence>
<gene>
    <name evidence="4" type="ORF">GCM10007368_12230</name>
</gene>
<dbReference type="Pfam" id="PF02591">
    <property type="entry name" value="Zn_ribbon_9"/>
    <property type="match status" value="1"/>
</dbReference>
<comment type="caution">
    <text evidence="4">The sequence shown here is derived from an EMBL/GenBank/DDBJ whole genome shotgun (WGS) entry which is preliminary data.</text>
</comment>
<feature type="coiled-coil region" evidence="1">
    <location>
        <begin position="52"/>
        <end position="86"/>
    </location>
</feature>
<sequence length="248" mass="26641">MATAPPEDQRRLLEVQALDTRLQQLTHQRRSHPSLATIAELDKRIADLHGSLVDSRTAVTDLEREVAKAEADVAQVRTRADRDQQKLDSGALSAKDSQALVSELESLARRQSVLEDAELEVMERLEAHQGSLAEVEAAHAELVAARDEAVAERDAAWAEIDTTGRQVATERAAAVADLDAGLVTLYDRLRGQLGGTGAAALRGGRCEGCRLELNAGDLAAVRSAAPEQVVRCEECGRILVRLDDAAAA</sequence>
<evidence type="ECO:0008006" key="6">
    <source>
        <dbReference type="Google" id="ProtNLM"/>
    </source>
</evidence>
<dbReference type="Proteomes" id="UP000632535">
    <property type="component" value="Unassembled WGS sequence"/>
</dbReference>
<dbReference type="InterPro" id="IPR003743">
    <property type="entry name" value="Zf-RING_7"/>
</dbReference>
<evidence type="ECO:0000313" key="5">
    <source>
        <dbReference type="Proteomes" id="UP000632535"/>
    </source>
</evidence>
<dbReference type="Gene3D" id="1.10.287.1490">
    <property type="match status" value="1"/>
</dbReference>
<dbReference type="PANTHER" id="PTHR39082">
    <property type="entry name" value="PHOSPHOLIPASE C-BETA-2-RELATED"/>
    <property type="match status" value="1"/>
</dbReference>
<keyword evidence="1" id="KW-0175">Coiled coil</keyword>
<name>A0ABQ2B5C9_9MICO</name>
<evidence type="ECO:0000259" key="3">
    <source>
        <dbReference type="Pfam" id="PF24481"/>
    </source>
</evidence>
<proteinExistence type="predicted"/>
<dbReference type="InterPro" id="IPR052376">
    <property type="entry name" value="Oxidative_Scav/Glycosyltrans"/>
</dbReference>
<dbReference type="EMBL" id="BMDG01000003">
    <property type="protein sequence ID" value="GGI06651.1"/>
    <property type="molecule type" value="Genomic_DNA"/>
</dbReference>
<evidence type="ECO:0000313" key="4">
    <source>
        <dbReference type="EMBL" id="GGI06651.1"/>
    </source>
</evidence>
<feature type="domain" description="CT398-like coiled coil hairpin" evidence="3">
    <location>
        <begin position="15"/>
        <end position="193"/>
    </location>
</feature>
<reference evidence="5" key="1">
    <citation type="journal article" date="2019" name="Int. J. Syst. Evol. Microbiol.">
        <title>The Global Catalogue of Microorganisms (GCM) 10K type strain sequencing project: providing services to taxonomists for standard genome sequencing and annotation.</title>
        <authorList>
            <consortium name="The Broad Institute Genomics Platform"/>
            <consortium name="The Broad Institute Genome Sequencing Center for Infectious Disease"/>
            <person name="Wu L."/>
            <person name="Ma J."/>
        </authorList>
    </citation>
    <scope>NUCLEOTIDE SEQUENCE [LARGE SCALE GENOMIC DNA]</scope>
    <source>
        <strain evidence="5">CCM 8653</strain>
    </source>
</reference>
<dbReference type="InterPro" id="IPR056003">
    <property type="entry name" value="CT398_CC_hairpin"/>
</dbReference>
<dbReference type="PANTHER" id="PTHR39082:SF1">
    <property type="entry name" value="SCAVENGER RECEPTOR CLASS A MEMBER 3"/>
    <property type="match status" value="1"/>
</dbReference>
<accession>A0ABQ2B5C9</accession>
<feature type="domain" description="C4-type zinc ribbon" evidence="2">
    <location>
        <begin position="205"/>
        <end position="239"/>
    </location>
</feature>
<dbReference type="Pfam" id="PF24481">
    <property type="entry name" value="CT398_CC"/>
    <property type="match status" value="1"/>
</dbReference>